<accession>A0A5F8GY69</accession>
<feature type="region of interest" description="Disordered" evidence="2">
    <location>
        <begin position="2907"/>
        <end position="2929"/>
    </location>
</feature>
<dbReference type="InterPro" id="IPR043651">
    <property type="entry name" value="KNL1_MELT_rpt"/>
</dbReference>
<feature type="coiled-coil region" evidence="1">
    <location>
        <begin position="3426"/>
        <end position="3474"/>
    </location>
</feature>
<protein>
    <submittedName>
        <fullName evidence="4">Kinetochore scaffold 1</fullName>
    </submittedName>
</protein>
<dbReference type="GO" id="GO:0034501">
    <property type="term" value="P:protein localization to kinetochore"/>
    <property type="evidence" value="ECO:0000318"/>
    <property type="project" value="GO_Central"/>
</dbReference>
<dbReference type="CDD" id="cd21853">
    <property type="entry name" value="KNL1_NTD"/>
    <property type="match status" value="1"/>
</dbReference>
<dbReference type="Ensembl" id="ENSMODT00000082505.1">
    <property type="protein sequence ID" value="ENSMODP00000052553.1"/>
    <property type="gene ID" value="ENSMODG00000045812.1"/>
</dbReference>
<dbReference type="GO" id="GO:0005634">
    <property type="term" value="C:nucleus"/>
    <property type="evidence" value="ECO:0000318"/>
    <property type="project" value="GO_Central"/>
</dbReference>
<feature type="region of interest" description="Disordered" evidence="2">
    <location>
        <begin position="1"/>
        <end position="55"/>
    </location>
</feature>
<dbReference type="Proteomes" id="UP000002280">
    <property type="component" value="Chromosome 1"/>
</dbReference>
<proteinExistence type="predicted"/>
<dbReference type="Bgee" id="ENSMODG00000045812">
    <property type="expression patterns" value="Expressed in forelimb bud and 12 other cell types or tissues"/>
</dbReference>
<evidence type="ECO:0000256" key="2">
    <source>
        <dbReference type="SAM" id="MobiDB-lite"/>
    </source>
</evidence>
<feature type="compositionally biased region" description="Polar residues" evidence="2">
    <location>
        <begin position="3125"/>
        <end position="3141"/>
    </location>
</feature>
<dbReference type="PANTHER" id="PTHR16520:SF3">
    <property type="entry name" value="KINETOCHORE SCAFFOLD 1"/>
    <property type="match status" value="1"/>
</dbReference>
<dbReference type="GeneTree" id="ENSGT00410000025918"/>
<reference evidence="4" key="2">
    <citation type="submission" date="2025-08" db="UniProtKB">
        <authorList>
            <consortium name="Ensembl"/>
        </authorList>
    </citation>
    <scope>IDENTIFICATION</scope>
</reference>
<dbReference type="CTD" id="57082"/>
<organism evidence="4 5">
    <name type="scientific">Monodelphis domestica</name>
    <name type="common">Gray short-tailed opossum</name>
    <dbReference type="NCBI Taxonomy" id="13616"/>
    <lineage>
        <taxon>Eukaryota</taxon>
        <taxon>Metazoa</taxon>
        <taxon>Chordata</taxon>
        <taxon>Craniata</taxon>
        <taxon>Vertebrata</taxon>
        <taxon>Euteleostomi</taxon>
        <taxon>Mammalia</taxon>
        <taxon>Metatheria</taxon>
        <taxon>Didelphimorphia</taxon>
        <taxon>Didelphidae</taxon>
        <taxon>Monodelphis</taxon>
    </lineage>
</organism>
<keyword evidence="5" id="KW-1185">Reference proteome</keyword>
<dbReference type="InterPro" id="IPR040850">
    <property type="entry name" value="Knl1_RWD_C"/>
</dbReference>
<dbReference type="InParanoid" id="A0A5F8GY69"/>
<dbReference type="GO" id="GO:0051301">
    <property type="term" value="P:cell division"/>
    <property type="evidence" value="ECO:0007669"/>
    <property type="project" value="InterPro"/>
</dbReference>
<dbReference type="GO" id="GO:0008608">
    <property type="term" value="P:attachment of spindle microtubules to kinetochore"/>
    <property type="evidence" value="ECO:0000318"/>
    <property type="project" value="GO_Central"/>
</dbReference>
<evidence type="ECO:0000313" key="4">
    <source>
        <dbReference type="Ensembl" id="ENSMODP00000052553.1"/>
    </source>
</evidence>
<feature type="coiled-coil region" evidence="1">
    <location>
        <begin position="3373"/>
        <end position="3400"/>
    </location>
</feature>
<feature type="compositionally biased region" description="Basic and acidic residues" evidence="2">
    <location>
        <begin position="3146"/>
        <end position="3165"/>
    </location>
</feature>
<feature type="region of interest" description="Disordered" evidence="2">
    <location>
        <begin position="3125"/>
        <end position="3168"/>
    </location>
</feature>
<dbReference type="CDD" id="cd22892">
    <property type="entry name" value="DRWD-C_Knl1"/>
    <property type="match status" value="1"/>
</dbReference>
<name>A0A5F8GY69_MONDO</name>
<feature type="domain" description="Knl1 C-terminal RWD" evidence="3">
    <location>
        <begin position="3442"/>
        <end position="3595"/>
    </location>
</feature>
<feature type="compositionally biased region" description="Low complexity" evidence="2">
    <location>
        <begin position="2983"/>
        <end position="2992"/>
    </location>
</feature>
<dbReference type="Pfam" id="PF18210">
    <property type="entry name" value="Knl1_RWD_C"/>
    <property type="match status" value="1"/>
</dbReference>
<dbReference type="OrthoDB" id="6132334at2759"/>
<reference evidence="4 5" key="1">
    <citation type="journal article" date="2007" name="Nature">
        <title>Genome of the marsupial Monodelphis domestica reveals innovation in non-coding sequences.</title>
        <authorList>
            <person name="Mikkelsen T.S."/>
            <person name="Wakefield M.J."/>
            <person name="Aken B."/>
            <person name="Amemiya C.T."/>
            <person name="Chang J.L."/>
            <person name="Duke S."/>
            <person name="Garber M."/>
            <person name="Gentles A.J."/>
            <person name="Goodstadt L."/>
            <person name="Heger A."/>
            <person name="Jurka J."/>
            <person name="Kamal M."/>
            <person name="Mauceli E."/>
            <person name="Searle S.M."/>
            <person name="Sharpe T."/>
            <person name="Baker M.L."/>
            <person name="Batzer M.A."/>
            <person name="Benos P.V."/>
            <person name="Belov K."/>
            <person name="Clamp M."/>
            <person name="Cook A."/>
            <person name="Cuff J."/>
            <person name="Das R."/>
            <person name="Davidow L."/>
            <person name="Deakin J.E."/>
            <person name="Fazzari M.J."/>
            <person name="Glass J.L."/>
            <person name="Grabherr M."/>
            <person name="Greally J.M."/>
            <person name="Gu W."/>
            <person name="Hore T.A."/>
            <person name="Huttley G.A."/>
            <person name="Kleber M."/>
            <person name="Jirtle R.L."/>
            <person name="Koina E."/>
            <person name="Lee J.T."/>
            <person name="Mahony S."/>
            <person name="Marra M.A."/>
            <person name="Miller R.D."/>
            <person name="Nicholls R.D."/>
            <person name="Oda M."/>
            <person name="Papenfuss A.T."/>
            <person name="Parra Z.E."/>
            <person name="Pollock D.D."/>
            <person name="Ray D.A."/>
            <person name="Schein J.E."/>
            <person name="Speed T.P."/>
            <person name="Thompson K."/>
            <person name="VandeBerg J.L."/>
            <person name="Wade C.M."/>
            <person name="Walker J.A."/>
            <person name="Waters P.D."/>
            <person name="Webber C."/>
            <person name="Weidman J.R."/>
            <person name="Xie X."/>
            <person name="Zody M.C."/>
            <person name="Baldwin J."/>
            <person name="Abdouelleil A."/>
            <person name="Abdulkadir J."/>
            <person name="Abebe A."/>
            <person name="Abera B."/>
            <person name="Abreu J."/>
            <person name="Acer S.C."/>
            <person name="Aftuck L."/>
            <person name="Alexander A."/>
            <person name="An P."/>
            <person name="Anderson E."/>
            <person name="Anderson S."/>
            <person name="Arachi H."/>
            <person name="Azer M."/>
            <person name="Bachantsang P."/>
            <person name="Barry A."/>
            <person name="Bayul T."/>
            <person name="Berlin A."/>
            <person name="Bessette D."/>
            <person name="Bloom T."/>
            <person name="Bloom T."/>
            <person name="Boguslavskiy L."/>
            <person name="Bonnet C."/>
            <person name="Boukhgalter B."/>
            <person name="Bourzgui I."/>
            <person name="Brown A."/>
            <person name="Cahill P."/>
            <person name="Channer S."/>
            <person name="Cheshatsang Y."/>
            <person name="Chuda L."/>
            <person name="Citroen M."/>
            <person name="Collymore A."/>
            <person name="Cooke P."/>
            <person name="Costello M."/>
            <person name="D'Aco K."/>
            <person name="Daza R."/>
            <person name="De Haan G."/>
            <person name="DeGray S."/>
            <person name="DeMaso C."/>
            <person name="Dhargay N."/>
            <person name="Dooley K."/>
            <person name="Dooley E."/>
            <person name="Doricent M."/>
            <person name="Dorje P."/>
            <person name="Dorjee K."/>
            <person name="Dupes A."/>
            <person name="Elong R."/>
            <person name="Falk J."/>
            <person name="Farina A."/>
            <person name="Faro S."/>
            <person name="Ferguson D."/>
            <person name="Fisher S."/>
            <person name="Foley C.D."/>
            <person name="Franke A."/>
            <person name="Friedrich D."/>
            <person name="Gadbois L."/>
            <person name="Gearin G."/>
            <person name="Gearin C.R."/>
            <person name="Giannoukos G."/>
            <person name="Goode T."/>
            <person name="Graham J."/>
            <person name="Grandbois E."/>
            <person name="Grewal S."/>
            <person name="Gyaltsen K."/>
            <person name="Hafez N."/>
            <person name="Hagos B."/>
            <person name="Hall J."/>
            <person name="Henson C."/>
            <person name="Hollinger A."/>
            <person name="Honan T."/>
            <person name="Huard M.D."/>
            <person name="Hughes L."/>
            <person name="Hurhula B."/>
            <person name="Husby M.E."/>
            <person name="Kamat A."/>
            <person name="Kanga B."/>
            <person name="Kashin S."/>
            <person name="Khazanovich D."/>
            <person name="Kisner P."/>
            <person name="Lance K."/>
            <person name="Lara M."/>
            <person name="Lee W."/>
            <person name="Lennon N."/>
            <person name="Letendre F."/>
            <person name="LeVine R."/>
            <person name="Lipovsky A."/>
            <person name="Liu X."/>
            <person name="Liu J."/>
            <person name="Liu S."/>
            <person name="Lokyitsang T."/>
            <person name="Lokyitsang Y."/>
            <person name="Lubonja R."/>
            <person name="Lui A."/>
            <person name="MacDonald P."/>
            <person name="Magnisalis V."/>
            <person name="Maru K."/>
            <person name="Matthews C."/>
            <person name="McCusker W."/>
            <person name="McDonough S."/>
            <person name="Mehta T."/>
            <person name="Meldrim J."/>
            <person name="Meneus L."/>
            <person name="Mihai O."/>
            <person name="Mihalev A."/>
            <person name="Mihova T."/>
            <person name="Mittelman R."/>
            <person name="Mlenga V."/>
            <person name="Montmayeur A."/>
            <person name="Mulrain L."/>
            <person name="Navidi A."/>
            <person name="Naylor J."/>
            <person name="Negash T."/>
            <person name="Nguyen T."/>
            <person name="Nguyen N."/>
            <person name="Nicol R."/>
            <person name="Norbu C."/>
            <person name="Norbu N."/>
            <person name="Novod N."/>
            <person name="O'Neill B."/>
            <person name="Osman S."/>
            <person name="Markiewicz E."/>
            <person name="Oyono O.L."/>
            <person name="Patti C."/>
            <person name="Phunkhang P."/>
            <person name="Pierre F."/>
            <person name="Priest M."/>
            <person name="Raghuraman S."/>
            <person name="Rege F."/>
            <person name="Reyes R."/>
            <person name="Rise C."/>
            <person name="Rogov P."/>
            <person name="Ross K."/>
            <person name="Ryan E."/>
            <person name="Settipalli S."/>
            <person name="Shea T."/>
            <person name="Sherpa N."/>
            <person name="Shi L."/>
            <person name="Shih D."/>
            <person name="Sparrow T."/>
            <person name="Spaulding J."/>
            <person name="Stalker J."/>
            <person name="Stange-Thomann N."/>
            <person name="Stavropoulos S."/>
            <person name="Stone C."/>
            <person name="Strader C."/>
            <person name="Tesfaye S."/>
            <person name="Thomson T."/>
            <person name="Thoulutsang Y."/>
            <person name="Thoulutsang D."/>
            <person name="Topham K."/>
            <person name="Topping I."/>
            <person name="Tsamla T."/>
            <person name="Vassiliev H."/>
            <person name="Vo A."/>
            <person name="Wangchuk T."/>
            <person name="Wangdi T."/>
            <person name="Weiand M."/>
            <person name="Wilkinson J."/>
            <person name="Wilson A."/>
            <person name="Yadav S."/>
            <person name="Young G."/>
            <person name="Yu Q."/>
            <person name="Zembek L."/>
            <person name="Zhong D."/>
            <person name="Zimmer A."/>
            <person name="Zwirko Z."/>
            <person name="Jaffe D.B."/>
            <person name="Alvarez P."/>
            <person name="Brockman W."/>
            <person name="Butler J."/>
            <person name="Chin C."/>
            <person name="Gnerre S."/>
            <person name="MacCallum I."/>
            <person name="Graves J.A."/>
            <person name="Ponting C.P."/>
            <person name="Breen M."/>
            <person name="Samollow P.B."/>
            <person name="Lander E.S."/>
            <person name="Lindblad-Toh K."/>
        </authorList>
    </citation>
    <scope>NUCLEOTIDE SEQUENCE [LARGE SCALE GENOMIC DNA]</scope>
</reference>
<dbReference type="FunCoup" id="A0A5F8GY69">
    <property type="interactions" value="1027"/>
</dbReference>
<dbReference type="CDD" id="cd22817">
    <property type="entry name" value="DRWD-N_Knl1"/>
    <property type="match status" value="1"/>
</dbReference>
<dbReference type="InterPro" id="IPR037388">
    <property type="entry name" value="Blinkin"/>
</dbReference>
<evidence type="ECO:0000256" key="1">
    <source>
        <dbReference type="SAM" id="Coils"/>
    </source>
</evidence>
<reference evidence="4" key="3">
    <citation type="submission" date="2025-09" db="UniProtKB">
        <authorList>
            <consortium name="Ensembl"/>
        </authorList>
    </citation>
    <scope>IDENTIFICATION</scope>
</reference>
<dbReference type="STRING" id="13616.ENSMODP00000052553"/>
<feature type="region of interest" description="Disordered" evidence="2">
    <location>
        <begin position="2972"/>
        <end position="2999"/>
    </location>
</feature>
<dbReference type="Pfam" id="PF19221">
    <property type="entry name" value="MELT"/>
    <property type="match status" value="31"/>
</dbReference>
<evidence type="ECO:0000313" key="5">
    <source>
        <dbReference type="Proteomes" id="UP000002280"/>
    </source>
</evidence>
<dbReference type="OMA" id="GLWYLKR"/>
<feature type="compositionally biased region" description="Basic and acidic residues" evidence="2">
    <location>
        <begin position="2972"/>
        <end position="2982"/>
    </location>
</feature>
<keyword evidence="1" id="KW-0175">Coiled coil</keyword>
<dbReference type="GeneID" id="100032004"/>
<sequence>MDGFCPEPSEGNDHKEKTSRRRRSSILKPPRSPLQDIRSGNEIGQDFITTRSRKSSRRVSFAETIKVFQTEIPTDINEEAKNTGIAVGENVPFKQDKTPEDNQCEIIGMETLLHAPLQAQLQQSESSDIEPTHEKKYGNDQTVIFSDENQMDLTASHIVMITKGLLSCPQIEKPSKIDTKSFLANLKSHNEDLPTNKEFNLPTDPERRAEKCPFQSKTNTSSENKVNFNDFIKRLKLEKSISAYVEGPDKENVFTAHIPSQEPSNNDFSLLKKSIFPSAEENIHNVTRLFREQGDRKDITQSHTDDMQTTDPLAKETLLKPVEGCDLTVCGNDSMDLTVNHTAQNFLPTNNKSGIENHTQSITVDVTKGGYTTKNPRTKRICRKQLNISSQGPSGNLENGTGITRSHIGVADTQSASQTSNQGSVTLPLVPEPACSGLVLQGDKTVFFSSNDDALEMTKSLTPQGDDKNLTQMYPNSANAMPSLTDKTVYSEEANMDITESDRVSTDDHIIELCLTNMQVPSLPNLENELVFQDQETVSGDIKQNKSCRSVSYVTREGLHQGLADPLSTSLSGNKSVVLSGEDMDLTKCCTVKIDSSDLGTLLPLTSTNVLAPVKTKNPLSLTSSLHTWEEMEITKSHTVPINLNNKEINTQQELGPKNTQTEICMKDEKILEFSSCPDKDSLHSSVYNRDMNKSHIIGICGESLDRKVALGNFGNAHFHKQPLLSKVKPITLSSEDDMERHTININPCTLKSTLGQNFKLSDPLEKNINTSLAFCHDKTLMFSEEQQNMDLTTSHTAVIGCMHYPSEQKSGDVILQNIIYKPQSELQNNTNLLSNLSDMGFVGNYASTKQIEESSIINTRSFLANLKSHNEDLPTNKEFNLPTDSERTAEKCSFQSKTNTSSENKVNFNDFIKRLKLEKSISAYVEGPDKENVFTAHIPSQEPSNNDFSLLKKSIFPSAEENIHNVTRLFREQGDRKDITQSHTDDMQTTDPLAKETLLKPVEGCDLTVCGNDSMDLTVNHTAQNFLPTNNKSGIENHTQSITVDVTKGGYTTENPRTKRICRKQLNISSQGPSGNLENGTGITRSHIGVADTQSASQTSNQGSVTLPLVPEPACSGLVLQGDKTVFFSSNDDALEMTKSLTPQGDDKNAHVINLTQMYPNSANAIPSLTDKTVYSEEANMDITESDRVSTDDHIIELCLTNMQVPSLPNLENELVFQDQETVSGDIKQNKSCRSVSYVTREGLHQGLADPLSTSLSGNKSVVLSGEDMDLTKCCTVKIDSSDLGTLLPLTSTNVLAPVKTKNPLSLSSRPTSQTALQHIPFPPKQAFNSFLQGKSDLQSEKPFGNCQNSLSQPENHRVANTDVSPENVHQSLLASSLLPCPSEKTIIFAPEQDNMDLTENHEVIIQTGNPKIPIDEQKQKYNEASMRHGKSPNLTLSSLNKKGITEIIGDSLEINKIHTIVRDKADLGDEGTSRPTDKTVLFSDNQDELEITKSHSVLIDYQTTEKTQNISLLKDSSRKSLGQPKMMFARNDQTIFFSEEGENDLDLTKSHTTVINSQIVPQEDSQRSVPIDKTIMFTSSNDMELTKPIPCMINKTVERPRLENAQLLGKPERNKSMNEFYSNKTVVSPAGNENEMEITKELNHKDVLVGEQDSCLIPLAAVSKTVLYRGEQDDMELTNITKSHMFAMDCEANLHDEGTSRLMDKTVVFADNQDELEITKSHTVVIDYQTMEKTQDRTHLKDSKRKSLSWPKMMFAPNDQTVFFSEEDGNDLDLTKSHTIVINSQIVPQGDNHRNIPVDKSIIVTSSDDMELATCMTNKMREDPVLNTEHLSEKPGENKSINVFNSDKTVLFSADDENDMEITNAYTKEVNNKGLLEGEQDRYLVPLATASKTILYRGEQDDMEITNFTKSHTFAMDCEANLQDEGTSRLMDKTVMFADNQDELEITKSHTVVIDYQTMEKTQDRTHLKDSKRKSLGQPKMMFAPNDQTVFFSEEGGNDLDLTKSHTRVRSNQRVPQGDEPNSIPKDRTVMFTSSDDMELTKLTTCITDKTIEDLGVDIVQPLEQPSKKKSINKLNSDKTVVFSGSDDNEMEITNTCTMEINHKDVLGVEQDRCLVPLVATSKAVLSRGEQDDMEITDITKSHRVAMDCEANLHDEGTSRLMDKTVVFADNQDELEITKSHTVVIDYQTMEKTQDRTHLKDSKRKSLSWPKMMFAPNDQTVFFSEEGGNDLDLTKSHTRVRSNQRVPQGDEPNSIPKDRTIMFTSSDDMELTKLTTCITDKTIEDLGVDIVQPLEQPSKKKSINKLNSDKTVVFSGSDDNEMEITNTCTMEISHKDVLGVEQDKCLVPLVATSKAVLSRGEQDDMELTDIIKSHTVAMDCEANLQDLGTCRLMDKTVMFADNQDELEITKSHTVVIDYQVIEKTQDMSYLKGSRRKSLGQPKMMFAPNDQTVFFSEEDGNDLDLTESHTTVINSQVVPQGDSHRSVPINKTVMFTSNNDMELTELTPCTIDKLIERSNLGNTQLLDKPGGSKSMNELYSNKTVIFLAGDEDEMEITNVLTKEINPKDVLGSEQDRYLVPLTTASKTILYRGEQDDMENTDITKNHTFAVDHEADLQNGGTSRIMDKTVVFTDNQGELEITKAHTVVIDSQTMKNTQNIFPDKTKLDSFKINNLVGTQVTFIPNNETIFLSCEDVNDRKITKKQIDAIENKSFLQNKQQQSALSFFPVDKTMMFTGDQDKMEMDRSQSSIIKEKTWEKVVDQDQVLETTIRGSYPFESTILLGKISKIKSKTIPFKFPQHKVKNFTSDEEQRRSKHFRDALFIDPQSQSPTHLPEKEQYIVNRDKLMQPESENGNLKVATESLCIPNYENESRMLHDDRKLTTVSEKEQKQNVSVSKRETTVEIHVNSDSATQEHQPHAIPSKLSDPMISSKAISTANIEPNLNNDVKRSENFQTTGISNLTEQLPKLGKQAEDTMNKSHTTETQNTKTGTNDPKNDKDEVKLYSCIGDTSSVFLKAVEKNKIKARKYSLGIFLPKLPNKRNCSVTGMNALEHISGDLTDGNSLETQLVNNKNSNLICALKKPPMSPSQYINEELIPLDPEESNSSESISIEIEEKASIETCQQKIQPPESTAKEISNSQKRLRVKGDDDSVHSEKKVRKDEASLSHSTQALQAFDHPIEEYVDKNSCDPLTKNLNRTPSSCSSSSDSIKADGTSINYSIQQSSQMESQFLMDHNCEESLKEKLHDGRITVREFFTLLQVHILIQKPRHSTLPANFATNVSSTPKDLMLNQYVYRPQIQIYKEDCQALHEKIEELKLRALNQDKLLVDVNRSLWEVMKDCSDEELKTFGVHLNKMKSRFAKKTKVFAHQGKVALYSKLVQSAKAERENLEIRMDKMDSVLKEADTCLAALDLEIKNLDKIKEIPMEEWDSEILATEKELEQLQAKEEELKRNISELEIQRQQAFAQINILQTEANTTKERLEKFNGSEWEIIEWSDSQAVFTFLYDSIELTITFGEPVDGPPFLNKICRKIVGVNFETLLNENKAPPSSLLVHRLILQFIKDQESWKNKCITQHHVPKMLQEISLVVSHCRLLGEEIEYLSRWGPKFNLMNVDVNNTQVQLLFSSSAAFAKFELTLSLSAHYPSVPVSFTIQNLIGNTAQDKIAAILSKVPLDNNYLKTAVKYIYQDLLQGPRIHP</sequence>
<evidence type="ECO:0000259" key="3">
    <source>
        <dbReference type="Pfam" id="PF18210"/>
    </source>
</evidence>
<dbReference type="PANTHER" id="PTHR16520">
    <property type="entry name" value="KINETOCHORE SCAFFOLD 1"/>
    <property type="match status" value="1"/>
</dbReference>